<evidence type="ECO:0000313" key="5">
    <source>
        <dbReference type="EMBL" id="MFB9328370.1"/>
    </source>
</evidence>
<dbReference type="InterPro" id="IPR036390">
    <property type="entry name" value="WH_DNA-bd_sf"/>
</dbReference>
<feature type="domain" description="HTH marR-type" evidence="4">
    <location>
        <begin position="2"/>
        <end position="137"/>
    </location>
</feature>
<name>A0ABV5KT15_9BACL</name>
<dbReference type="InterPro" id="IPR000835">
    <property type="entry name" value="HTH_MarR-typ"/>
</dbReference>
<dbReference type="PANTHER" id="PTHR42756">
    <property type="entry name" value="TRANSCRIPTIONAL REGULATOR, MARR"/>
    <property type="match status" value="1"/>
</dbReference>
<evidence type="ECO:0000313" key="6">
    <source>
        <dbReference type="Proteomes" id="UP001589747"/>
    </source>
</evidence>
<proteinExistence type="predicted"/>
<protein>
    <submittedName>
        <fullName evidence="5">MarR family winged helix-turn-helix transcriptional regulator</fullName>
    </submittedName>
</protein>
<keyword evidence="1" id="KW-0805">Transcription regulation</keyword>
<evidence type="ECO:0000256" key="2">
    <source>
        <dbReference type="ARBA" id="ARBA00023125"/>
    </source>
</evidence>
<accession>A0ABV5KT15</accession>
<evidence type="ECO:0000256" key="3">
    <source>
        <dbReference type="ARBA" id="ARBA00023163"/>
    </source>
</evidence>
<dbReference type="RefSeq" id="WP_377497599.1">
    <property type="nucleotide sequence ID" value="NZ_JBHMDO010000033.1"/>
</dbReference>
<evidence type="ECO:0000259" key="4">
    <source>
        <dbReference type="PROSITE" id="PS50995"/>
    </source>
</evidence>
<evidence type="ECO:0000256" key="1">
    <source>
        <dbReference type="ARBA" id="ARBA00023015"/>
    </source>
</evidence>
<keyword evidence="3" id="KW-0804">Transcription</keyword>
<keyword evidence="2" id="KW-0238">DNA-binding</keyword>
<gene>
    <name evidence="5" type="ORF">ACFFSY_20765</name>
</gene>
<dbReference type="PANTHER" id="PTHR42756:SF1">
    <property type="entry name" value="TRANSCRIPTIONAL REPRESSOR OF EMRAB OPERON"/>
    <property type="match status" value="1"/>
</dbReference>
<dbReference type="PROSITE" id="PS50995">
    <property type="entry name" value="HTH_MARR_2"/>
    <property type="match status" value="1"/>
</dbReference>
<organism evidence="5 6">
    <name type="scientific">Paenibacillus aurantiacus</name>
    <dbReference type="NCBI Taxonomy" id="1936118"/>
    <lineage>
        <taxon>Bacteria</taxon>
        <taxon>Bacillati</taxon>
        <taxon>Bacillota</taxon>
        <taxon>Bacilli</taxon>
        <taxon>Bacillales</taxon>
        <taxon>Paenibacillaceae</taxon>
        <taxon>Paenibacillus</taxon>
    </lineage>
</organism>
<dbReference type="Pfam" id="PF13463">
    <property type="entry name" value="HTH_27"/>
    <property type="match status" value="1"/>
</dbReference>
<reference evidence="5 6" key="1">
    <citation type="submission" date="2024-09" db="EMBL/GenBank/DDBJ databases">
        <authorList>
            <person name="Sun Q."/>
            <person name="Mori K."/>
        </authorList>
    </citation>
    <scope>NUCLEOTIDE SEQUENCE [LARGE SCALE GENOMIC DNA]</scope>
    <source>
        <strain evidence="5 6">TISTR 2452</strain>
    </source>
</reference>
<keyword evidence="6" id="KW-1185">Reference proteome</keyword>
<comment type="caution">
    <text evidence="5">The sequence shown here is derived from an EMBL/GenBank/DDBJ whole genome shotgun (WGS) entry which is preliminary data.</text>
</comment>
<dbReference type="SUPFAM" id="SSF46785">
    <property type="entry name" value="Winged helix' DNA-binding domain"/>
    <property type="match status" value="1"/>
</dbReference>
<dbReference type="EMBL" id="JBHMDO010000033">
    <property type="protein sequence ID" value="MFB9328370.1"/>
    <property type="molecule type" value="Genomic_DNA"/>
</dbReference>
<dbReference type="Gene3D" id="1.10.10.10">
    <property type="entry name" value="Winged helix-like DNA-binding domain superfamily/Winged helix DNA-binding domain"/>
    <property type="match status" value="1"/>
</dbReference>
<sequence>MQQALFQLIVQFVTNVHQASNDLSRAVQLEDVTPVQYKILEFIKVGQPVTLSQISDCLQMSMPNTSRELRKLSEKDLCGKASDAEDRRKQWIRLTTKGEAMMNHAFACMEASFEDRIRELSDAELGEVVSAIELLQAKVFGPNSANSDNSRQ</sequence>
<dbReference type="SMART" id="SM00347">
    <property type="entry name" value="HTH_MARR"/>
    <property type="match status" value="1"/>
</dbReference>
<dbReference type="InterPro" id="IPR036388">
    <property type="entry name" value="WH-like_DNA-bd_sf"/>
</dbReference>
<dbReference type="Proteomes" id="UP001589747">
    <property type="component" value="Unassembled WGS sequence"/>
</dbReference>